<protein>
    <recommendedName>
        <fullName evidence="5">DUF2281 domain-containing protein</fullName>
    </recommendedName>
</protein>
<evidence type="ECO:0000313" key="3">
    <source>
        <dbReference type="Proteomes" id="UP000190435"/>
    </source>
</evidence>
<dbReference type="Proteomes" id="UP000190435">
    <property type="component" value="Unassembled WGS sequence"/>
</dbReference>
<gene>
    <name evidence="1" type="ORF">B0181_01325</name>
    <name evidence="2" type="ORF">NCTC10293_01749</name>
</gene>
<evidence type="ECO:0000313" key="2">
    <source>
        <dbReference type="EMBL" id="STZ14159.1"/>
    </source>
</evidence>
<dbReference type="RefSeq" id="WP_078275695.1">
    <property type="nucleotide sequence ID" value="NZ_CAACXO010000045.1"/>
</dbReference>
<reference evidence="2 4" key="2">
    <citation type="submission" date="2018-06" db="EMBL/GenBank/DDBJ databases">
        <authorList>
            <consortium name="Pathogen Informatics"/>
            <person name="Doyle S."/>
        </authorList>
    </citation>
    <scope>NUCLEOTIDE SEQUENCE [LARGE SCALE GENOMIC DNA]</scope>
    <source>
        <strain evidence="2 4">NCTC10293</strain>
    </source>
</reference>
<dbReference type="EMBL" id="UGQE01000004">
    <property type="protein sequence ID" value="STZ14159.1"/>
    <property type="molecule type" value="Genomic_DNA"/>
</dbReference>
<dbReference type="OrthoDB" id="9815166at2"/>
<sequence length="89" mass="10128">MTALILRLPDDIVANAKTLGVFDEKNLQTLAEQSVLNFLKQKISQNERTPQTSTQTMPTTYPLGMMQNQIVLHDDFDEPIDDLFECLTE</sequence>
<keyword evidence="3" id="KW-1185">Reference proteome</keyword>
<organism evidence="1 3">
    <name type="scientific">Moraxella caviae</name>
    <dbReference type="NCBI Taxonomy" id="34060"/>
    <lineage>
        <taxon>Bacteria</taxon>
        <taxon>Pseudomonadati</taxon>
        <taxon>Pseudomonadota</taxon>
        <taxon>Gammaproteobacteria</taxon>
        <taxon>Moraxellales</taxon>
        <taxon>Moraxellaceae</taxon>
        <taxon>Moraxella</taxon>
    </lineage>
</organism>
<name>A0A1T0AAS4_9GAMM</name>
<evidence type="ECO:0000313" key="4">
    <source>
        <dbReference type="Proteomes" id="UP000255279"/>
    </source>
</evidence>
<dbReference type="STRING" id="34060.B0181_01325"/>
<evidence type="ECO:0008006" key="5">
    <source>
        <dbReference type="Google" id="ProtNLM"/>
    </source>
</evidence>
<evidence type="ECO:0000313" key="1">
    <source>
        <dbReference type="EMBL" id="OOR92803.1"/>
    </source>
</evidence>
<dbReference type="AlphaFoldDB" id="A0A1T0AAS4"/>
<dbReference type="EMBL" id="MUXU01000010">
    <property type="protein sequence ID" value="OOR92803.1"/>
    <property type="molecule type" value="Genomic_DNA"/>
</dbReference>
<reference evidence="1 3" key="1">
    <citation type="submission" date="2017-02" db="EMBL/GenBank/DDBJ databases">
        <title>Draft genome sequence of Moraxella caviae CCUG 355 type strain.</title>
        <authorList>
            <person name="Engstrom-Jakobsson H."/>
            <person name="Salva-Serra F."/>
            <person name="Thorell K."/>
            <person name="Gonzales-Siles L."/>
            <person name="Karlsson R."/>
            <person name="Boulund F."/>
            <person name="Engstrand L."/>
            <person name="Moore E."/>
        </authorList>
    </citation>
    <scope>NUCLEOTIDE SEQUENCE [LARGE SCALE GENOMIC DNA]</scope>
    <source>
        <strain evidence="1 3">CCUG 355</strain>
    </source>
</reference>
<dbReference type="Proteomes" id="UP000255279">
    <property type="component" value="Unassembled WGS sequence"/>
</dbReference>
<proteinExistence type="predicted"/>
<accession>A0A1T0AAS4</accession>